<comment type="caution">
    <text evidence="8">The sequence shown here is derived from an EMBL/GenBank/DDBJ whole genome shotgun (WGS) entry which is preliminary data.</text>
</comment>
<gene>
    <name evidence="8" type="ORF">A7U60_g7478</name>
</gene>
<dbReference type="InterPro" id="IPR055170">
    <property type="entry name" value="GFO_IDH_MocA-like_dom"/>
</dbReference>
<dbReference type="Gene3D" id="3.40.50.720">
    <property type="entry name" value="NAD(P)-binding Rossmann-like Domain"/>
    <property type="match status" value="1"/>
</dbReference>
<evidence type="ECO:0000256" key="2">
    <source>
        <dbReference type="ARBA" id="ARBA00023002"/>
    </source>
</evidence>
<dbReference type="SUPFAM" id="SSF51735">
    <property type="entry name" value="NAD(P)-binding Rossmann-fold domains"/>
    <property type="match status" value="1"/>
</dbReference>
<keyword evidence="9" id="KW-1185">Reference proteome</keyword>
<dbReference type="EMBL" id="LNZH02000209">
    <property type="protein sequence ID" value="OCB85469.1"/>
    <property type="molecule type" value="Genomic_DNA"/>
</dbReference>
<comment type="catalytic activity">
    <reaction evidence="5">
        <text>D-xylose + NADP(+) = D-xylono-1,5-lactone + NADPH + H(+)</text>
        <dbReference type="Rhea" id="RHEA:22000"/>
        <dbReference type="ChEBI" id="CHEBI:15378"/>
        <dbReference type="ChEBI" id="CHEBI:15867"/>
        <dbReference type="ChEBI" id="CHEBI:53455"/>
        <dbReference type="ChEBI" id="CHEBI:57783"/>
        <dbReference type="ChEBI" id="CHEBI:58349"/>
        <dbReference type="EC" id="1.1.1.179"/>
    </reaction>
</comment>
<evidence type="ECO:0000256" key="3">
    <source>
        <dbReference type="ARBA" id="ARBA00038984"/>
    </source>
</evidence>
<evidence type="ECO:0000313" key="9">
    <source>
        <dbReference type="Proteomes" id="UP000757232"/>
    </source>
</evidence>
<dbReference type="Gene3D" id="3.30.360.10">
    <property type="entry name" value="Dihydrodipicolinate Reductase, domain 2"/>
    <property type="match status" value="1"/>
</dbReference>
<evidence type="ECO:0000256" key="4">
    <source>
        <dbReference type="ARBA" id="ARBA00042988"/>
    </source>
</evidence>
<dbReference type="InterPro" id="IPR000683">
    <property type="entry name" value="Gfo/Idh/MocA-like_OxRdtase_N"/>
</dbReference>
<dbReference type="PANTHER" id="PTHR22604:SF105">
    <property type="entry name" value="TRANS-1,2-DIHYDROBENZENE-1,2-DIOL DEHYDROGENASE"/>
    <property type="match status" value="1"/>
</dbReference>
<sequence>MAEIKPFVLKWGIVSTGAIAQKFVRDLLVDPKTRAVNDVQHKIVGVGSRSVDSARKFIETEIKDESVKAYGSYDELFADTNVDAVYIGTPHTHHYANSKSALLAGKHVLCEKPVTSNAAELRSLLSIAHEKNRFFMEAMWTRFQPLVQELKKIVEEGTLGDPVVLHADLSGDFDVDNIPKTHRMLNPKLGGGALLDLGPYPLVWAIIILYEHPKNNGARPSNISGSMLKTPLTGVDSSTSFTLTFSNPSATSTSESLHAQAILSCSMTLPPLSTAGVTIRYRNGTVVVAPPIYCPHEFLVQYFDKPGSGNVVREEKRDFKYVGTGWHFQADEVARCVRDGKIESGIWTHEKSLFEMEVFDEVRRQGGYTFPPGVEQVM</sequence>
<proteinExistence type="inferred from homology"/>
<evidence type="ECO:0000259" key="7">
    <source>
        <dbReference type="Pfam" id="PF22725"/>
    </source>
</evidence>
<evidence type="ECO:0000259" key="6">
    <source>
        <dbReference type="Pfam" id="PF01408"/>
    </source>
</evidence>
<feature type="domain" description="GFO/IDH/MocA-like oxidoreductase" evidence="7">
    <location>
        <begin position="147"/>
        <end position="281"/>
    </location>
</feature>
<dbReference type="InterPro" id="IPR050984">
    <property type="entry name" value="Gfo/Idh/MocA_domain"/>
</dbReference>
<dbReference type="SUPFAM" id="SSF55347">
    <property type="entry name" value="Glyceraldehyde-3-phosphate dehydrogenase-like, C-terminal domain"/>
    <property type="match status" value="1"/>
</dbReference>
<name>A0A9Q5HTA1_SANBA</name>
<accession>A0A9Q5HTA1</accession>
<dbReference type="InterPro" id="IPR036291">
    <property type="entry name" value="NAD(P)-bd_dom_sf"/>
</dbReference>
<evidence type="ECO:0000256" key="5">
    <source>
        <dbReference type="ARBA" id="ARBA00049233"/>
    </source>
</evidence>
<feature type="domain" description="Gfo/Idh/MocA-like oxidoreductase N-terminal" evidence="6">
    <location>
        <begin position="10"/>
        <end position="136"/>
    </location>
</feature>
<dbReference type="Pfam" id="PF22725">
    <property type="entry name" value="GFO_IDH_MocA_C3"/>
    <property type="match status" value="1"/>
</dbReference>
<dbReference type="OrthoDB" id="2129491at2759"/>
<dbReference type="Proteomes" id="UP000757232">
    <property type="component" value="Unassembled WGS sequence"/>
</dbReference>
<dbReference type="EC" id="1.1.1.179" evidence="3"/>
<organism evidence="8 9">
    <name type="scientific">Sanghuangporus baumii</name>
    <name type="common">Phellinus baumii</name>
    <dbReference type="NCBI Taxonomy" id="108892"/>
    <lineage>
        <taxon>Eukaryota</taxon>
        <taxon>Fungi</taxon>
        <taxon>Dikarya</taxon>
        <taxon>Basidiomycota</taxon>
        <taxon>Agaricomycotina</taxon>
        <taxon>Agaricomycetes</taxon>
        <taxon>Hymenochaetales</taxon>
        <taxon>Hymenochaetaceae</taxon>
        <taxon>Sanghuangporus</taxon>
    </lineage>
</organism>
<dbReference type="GO" id="GO:0047837">
    <property type="term" value="F:D-xylose 1-dehydrogenase (NADP+) activity"/>
    <property type="evidence" value="ECO:0007669"/>
    <property type="project" value="UniProtKB-EC"/>
</dbReference>
<dbReference type="PANTHER" id="PTHR22604">
    <property type="entry name" value="OXIDOREDUCTASES"/>
    <property type="match status" value="1"/>
</dbReference>
<reference evidence="8" key="1">
    <citation type="submission" date="2016-06" db="EMBL/GenBank/DDBJ databases">
        <title>Draft Genome sequence of the fungus Inonotus baumii.</title>
        <authorList>
            <person name="Zhu H."/>
            <person name="Lin W."/>
        </authorList>
    </citation>
    <scope>NUCLEOTIDE SEQUENCE</scope>
    <source>
        <strain evidence="8">821</strain>
    </source>
</reference>
<dbReference type="AlphaFoldDB" id="A0A9Q5HTA1"/>
<keyword evidence="2" id="KW-0560">Oxidoreductase</keyword>
<protein>
    <recommendedName>
        <fullName evidence="3">D-xylose 1-dehydrogenase (NADP(+), D-xylono-1,5-lactone-forming)</fullName>
        <ecNumber evidence="3">1.1.1.179</ecNumber>
    </recommendedName>
    <alternativeName>
        <fullName evidence="4">D-xylose-NADP dehydrogenase</fullName>
    </alternativeName>
</protein>
<evidence type="ECO:0000256" key="1">
    <source>
        <dbReference type="ARBA" id="ARBA00010928"/>
    </source>
</evidence>
<comment type="similarity">
    <text evidence="1">Belongs to the Gfo/Idh/MocA family.</text>
</comment>
<dbReference type="GO" id="GO:0000166">
    <property type="term" value="F:nucleotide binding"/>
    <property type="evidence" value="ECO:0007669"/>
    <property type="project" value="InterPro"/>
</dbReference>
<dbReference type="Pfam" id="PF01408">
    <property type="entry name" value="GFO_IDH_MocA"/>
    <property type="match status" value="1"/>
</dbReference>
<evidence type="ECO:0000313" key="8">
    <source>
        <dbReference type="EMBL" id="OCB85469.1"/>
    </source>
</evidence>